<keyword evidence="2" id="KW-0288">FMN</keyword>
<dbReference type="GO" id="GO:0046306">
    <property type="term" value="P:alkanesulfonate catabolic process"/>
    <property type="evidence" value="ECO:0007669"/>
    <property type="project" value="TreeGrafter"/>
</dbReference>
<dbReference type="InterPro" id="IPR050172">
    <property type="entry name" value="SsuD_RutA_monooxygenase"/>
</dbReference>
<dbReference type="AlphaFoldDB" id="W4LGL5"/>
<sequence>MKFGVFMFPTGYAINPVELGKTVEDLGFESLFFPEHTHIPASRLSPFPGGGELPREYSNTLDPFVALGAVASATERLLLGTGICLVVERDPITLAKEVASLDFISNGRVLFGIGGGWNREEMENHGTDPRRRWKLLRERIEAMKAIWTQEEAEYHGEFVNFDPIWQFPKPVQKPHPPILVGGDGENTLKRVVNYGDGWLPIGRRADFKSRIDELNHLAAEAGRGTIPVSIFGVPPK</sequence>
<gene>
    <name evidence="6" type="ORF">ETSY1_26485</name>
</gene>
<evidence type="ECO:0000256" key="3">
    <source>
        <dbReference type="ARBA" id="ARBA00023002"/>
    </source>
</evidence>
<dbReference type="InterPro" id="IPR011251">
    <property type="entry name" value="Luciferase-like_dom"/>
</dbReference>
<accession>W4LGL5</accession>
<keyword evidence="4" id="KW-0503">Monooxygenase</keyword>
<keyword evidence="7" id="KW-1185">Reference proteome</keyword>
<feature type="domain" description="Luciferase-like" evidence="5">
    <location>
        <begin position="15"/>
        <end position="225"/>
    </location>
</feature>
<dbReference type="SUPFAM" id="SSF51679">
    <property type="entry name" value="Bacterial luciferase-like"/>
    <property type="match status" value="1"/>
</dbReference>
<keyword evidence="3" id="KW-0560">Oxidoreductase</keyword>
<dbReference type="Pfam" id="PF00296">
    <property type="entry name" value="Bac_luciferase"/>
    <property type="match status" value="1"/>
</dbReference>
<dbReference type="Proteomes" id="UP000019141">
    <property type="component" value="Unassembled WGS sequence"/>
</dbReference>
<dbReference type="NCBIfam" id="TIGR03619">
    <property type="entry name" value="F420_Rv2161c"/>
    <property type="match status" value="1"/>
</dbReference>
<dbReference type="PANTHER" id="PTHR42847">
    <property type="entry name" value="ALKANESULFONATE MONOOXYGENASE"/>
    <property type="match status" value="1"/>
</dbReference>
<proteinExistence type="predicted"/>
<dbReference type="EMBL" id="AZHW01000782">
    <property type="protein sequence ID" value="ETW96481.1"/>
    <property type="molecule type" value="Genomic_DNA"/>
</dbReference>
<evidence type="ECO:0000256" key="1">
    <source>
        <dbReference type="ARBA" id="ARBA00022630"/>
    </source>
</evidence>
<dbReference type="Gene3D" id="3.20.20.30">
    <property type="entry name" value="Luciferase-like domain"/>
    <property type="match status" value="1"/>
</dbReference>
<keyword evidence="1" id="KW-0285">Flavoprotein</keyword>
<dbReference type="GO" id="GO:0008726">
    <property type="term" value="F:alkanesulfonate monooxygenase activity"/>
    <property type="evidence" value="ECO:0007669"/>
    <property type="project" value="TreeGrafter"/>
</dbReference>
<evidence type="ECO:0000313" key="7">
    <source>
        <dbReference type="Proteomes" id="UP000019141"/>
    </source>
</evidence>
<protein>
    <submittedName>
        <fullName evidence="6">N5,N10-methylenetetrahydromethanopterin reductase</fullName>
    </submittedName>
</protein>
<feature type="non-terminal residue" evidence="6">
    <location>
        <position position="236"/>
    </location>
</feature>
<evidence type="ECO:0000256" key="2">
    <source>
        <dbReference type="ARBA" id="ARBA00022643"/>
    </source>
</evidence>
<evidence type="ECO:0000313" key="6">
    <source>
        <dbReference type="EMBL" id="ETW96481.1"/>
    </source>
</evidence>
<dbReference type="PANTHER" id="PTHR42847:SF4">
    <property type="entry name" value="ALKANESULFONATE MONOOXYGENASE-RELATED"/>
    <property type="match status" value="1"/>
</dbReference>
<dbReference type="InterPro" id="IPR019921">
    <property type="entry name" value="Lucif-like_OxRdtase_Rv2161c"/>
</dbReference>
<reference evidence="6 7" key="1">
    <citation type="journal article" date="2014" name="Nature">
        <title>An environmental bacterial taxon with a large and distinct metabolic repertoire.</title>
        <authorList>
            <person name="Wilson M.C."/>
            <person name="Mori T."/>
            <person name="Ruckert C."/>
            <person name="Uria A.R."/>
            <person name="Helf M.J."/>
            <person name="Takada K."/>
            <person name="Gernert C."/>
            <person name="Steffens U.A."/>
            <person name="Heycke N."/>
            <person name="Schmitt S."/>
            <person name="Rinke C."/>
            <person name="Helfrich E.J."/>
            <person name="Brachmann A.O."/>
            <person name="Gurgui C."/>
            <person name="Wakimoto T."/>
            <person name="Kracht M."/>
            <person name="Crusemann M."/>
            <person name="Hentschel U."/>
            <person name="Abe I."/>
            <person name="Matsunaga S."/>
            <person name="Kalinowski J."/>
            <person name="Takeyama H."/>
            <person name="Piel J."/>
        </authorList>
    </citation>
    <scope>NUCLEOTIDE SEQUENCE [LARGE SCALE GENOMIC DNA]</scope>
    <source>
        <strain evidence="7">TSY1</strain>
    </source>
</reference>
<organism evidence="6 7">
    <name type="scientific">Entotheonella factor</name>
    <dbReference type="NCBI Taxonomy" id="1429438"/>
    <lineage>
        <taxon>Bacteria</taxon>
        <taxon>Pseudomonadati</taxon>
        <taxon>Nitrospinota/Tectimicrobiota group</taxon>
        <taxon>Candidatus Tectimicrobiota</taxon>
        <taxon>Candidatus Entotheonellia</taxon>
        <taxon>Candidatus Entotheonellales</taxon>
        <taxon>Candidatus Entotheonellaceae</taxon>
        <taxon>Candidatus Entotheonella</taxon>
    </lineage>
</organism>
<dbReference type="HOGENOM" id="CLU_027853_7_0_7"/>
<comment type="caution">
    <text evidence="6">The sequence shown here is derived from an EMBL/GenBank/DDBJ whole genome shotgun (WGS) entry which is preliminary data.</text>
</comment>
<evidence type="ECO:0000259" key="5">
    <source>
        <dbReference type="Pfam" id="PF00296"/>
    </source>
</evidence>
<dbReference type="InterPro" id="IPR036661">
    <property type="entry name" value="Luciferase-like_sf"/>
</dbReference>
<evidence type="ECO:0000256" key="4">
    <source>
        <dbReference type="ARBA" id="ARBA00023033"/>
    </source>
</evidence>
<name>W4LGL5_ENTF1</name>